<evidence type="ECO:0000313" key="1">
    <source>
        <dbReference type="EMBL" id="CAG8817228.1"/>
    </source>
</evidence>
<evidence type="ECO:0000313" key="2">
    <source>
        <dbReference type="Proteomes" id="UP000789396"/>
    </source>
</evidence>
<dbReference type="OrthoDB" id="2390044at2759"/>
<reference evidence="1" key="1">
    <citation type="submission" date="2021-06" db="EMBL/GenBank/DDBJ databases">
        <authorList>
            <person name="Kallberg Y."/>
            <person name="Tangrot J."/>
            <person name="Rosling A."/>
        </authorList>
    </citation>
    <scope>NUCLEOTIDE SEQUENCE</scope>
    <source>
        <strain evidence="1">IN212</strain>
    </source>
</reference>
<feature type="non-terminal residue" evidence="1">
    <location>
        <position position="1"/>
    </location>
</feature>
<gene>
    <name evidence="1" type="ORF">RFULGI_LOCUS19331</name>
</gene>
<sequence>LDYTIRANKVDEFVEYLKKFIEETKGELDIENIKNLIVGRQPNRYKSGGEIPYKRKICDTTNASNYDLNENKLAQ</sequence>
<proteinExistence type="predicted"/>
<dbReference type="EMBL" id="CAJVPZ010094007">
    <property type="protein sequence ID" value="CAG8817228.1"/>
    <property type="molecule type" value="Genomic_DNA"/>
</dbReference>
<keyword evidence="2" id="KW-1185">Reference proteome</keyword>
<feature type="non-terminal residue" evidence="1">
    <location>
        <position position="75"/>
    </location>
</feature>
<comment type="caution">
    <text evidence="1">The sequence shown here is derived from an EMBL/GenBank/DDBJ whole genome shotgun (WGS) entry which is preliminary data.</text>
</comment>
<accession>A0A9N9P960</accession>
<name>A0A9N9P960_9GLOM</name>
<protein>
    <submittedName>
        <fullName evidence="1">19920_t:CDS:1</fullName>
    </submittedName>
</protein>
<dbReference type="AlphaFoldDB" id="A0A9N9P960"/>
<dbReference type="Proteomes" id="UP000789396">
    <property type="component" value="Unassembled WGS sequence"/>
</dbReference>
<organism evidence="1 2">
    <name type="scientific">Racocetra fulgida</name>
    <dbReference type="NCBI Taxonomy" id="60492"/>
    <lineage>
        <taxon>Eukaryota</taxon>
        <taxon>Fungi</taxon>
        <taxon>Fungi incertae sedis</taxon>
        <taxon>Mucoromycota</taxon>
        <taxon>Glomeromycotina</taxon>
        <taxon>Glomeromycetes</taxon>
        <taxon>Diversisporales</taxon>
        <taxon>Gigasporaceae</taxon>
        <taxon>Racocetra</taxon>
    </lineage>
</organism>